<dbReference type="eggNOG" id="ENOG5033EBI">
    <property type="taxonomic scope" value="Bacteria"/>
</dbReference>
<dbReference type="AlphaFoldDB" id="I2GBL5"/>
<dbReference type="OrthoDB" id="961783at2"/>
<dbReference type="STRING" id="1185876.BN8_00206"/>
<keyword evidence="4" id="KW-1185">Reference proteome</keyword>
<feature type="region of interest" description="Disordered" evidence="1">
    <location>
        <begin position="33"/>
        <end position="88"/>
    </location>
</feature>
<name>I2GBL5_9BACT</name>
<accession>I2GBL5</accession>
<evidence type="ECO:0000313" key="4">
    <source>
        <dbReference type="Proteomes" id="UP000009309"/>
    </source>
</evidence>
<keyword evidence="2" id="KW-0732">Signal</keyword>
<gene>
    <name evidence="3" type="ORF">BN8_00206</name>
</gene>
<feature type="chain" id="PRO_5003658725" evidence="2">
    <location>
        <begin position="27"/>
        <end position="88"/>
    </location>
</feature>
<feature type="signal peptide" evidence="2">
    <location>
        <begin position="1"/>
        <end position="26"/>
    </location>
</feature>
<evidence type="ECO:0000313" key="3">
    <source>
        <dbReference type="EMBL" id="CCH51289.1"/>
    </source>
</evidence>
<protein>
    <submittedName>
        <fullName evidence="3">Uncharacterized protein</fullName>
    </submittedName>
</protein>
<comment type="caution">
    <text evidence="3">The sequence shown here is derived from an EMBL/GenBank/DDBJ whole genome shotgun (WGS) entry which is preliminary data.</text>
</comment>
<proteinExistence type="predicted"/>
<dbReference type="RefSeq" id="WP_009279877.1">
    <property type="nucleotide sequence ID" value="NZ_CAIT01000004.1"/>
</dbReference>
<evidence type="ECO:0000256" key="2">
    <source>
        <dbReference type="SAM" id="SignalP"/>
    </source>
</evidence>
<dbReference type="Proteomes" id="UP000009309">
    <property type="component" value="Unassembled WGS sequence"/>
</dbReference>
<sequence>MIRNTRSRVRAGLLAGLITLSSTVFYNCSGDNKEKQAENAAASDTTMGVMGRQGDTTMSTMEGPIQAPPDSASQGPTVPAEVKVTPKQ</sequence>
<reference evidence="3 4" key="1">
    <citation type="journal article" date="2012" name="J. Bacteriol.">
        <title>Genome Sequence of the Filamentous Bacterium Fibrisoma limi BUZ 3T.</title>
        <authorList>
            <person name="Filippini M."/>
            <person name="Qi W."/>
            <person name="Jaenicke S."/>
            <person name="Goesmann A."/>
            <person name="Smits T.H."/>
            <person name="Bagheri H.C."/>
        </authorList>
    </citation>
    <scope>NUCLEOTIDE SEQUENCE [LARGE SCALE GENOMIC DNA]</scope>
    <source>
        <strain evidence="4">BUZ 3T</strain>
    </source>
</reference>
<organism evidence="3 4">
    <name type="scientific">Fibrisoma limi BUZ 3</name>
    <dbReference type="NCBI Taxonomy" id="1185876"/>
    <lineage>
        <taxon>Bacteria</taxon>
        <taxon>Pseudomonadati</taxon>
        <taxon>Bacteroidota</taxon>
        <taxon>Cytophagia</taxon>
        <taxon>Cytophagales</taxon>
        <taxon>Spirosomataceae</taxon>
        <taxon>Fibrisoma</taxon>
    </lineage>
</organism>
<evidence type="ECO:0000256" key="1">
    <source>
        <dbReference type="SAM" id="MobiDB-lite"/>
    </source>
</evidence>
<dbReference type="EMBL" id="CAIT01000004">
    <property type="protein sequence ID" value="CCH51289.1"/>
    <property type="molecule type" value="Genomic_DNA"/>
</dbReference>